<accession>A0ABV9SAQ6</accession>
<keyword evidence="6" id="KW-1185">Reference proteome</keyword>
<dbReference type="PANTHER" id="PTHR45625:SF3">
    <property type="entry name" value="PEPTIDYL-PROLYL CIS-TRANS ISOMERASE B-RELATED"/>
    <property type="match status" value="1"/>
</dbReference>
<proteinExistence type="predicted"/>
<dbReference type="InterPro" id="IPR044666">
    <property type="entry name" value="Cyclophilin_A-like"/>
</dbReference>
<gene>
    <name evidence="5" type="ORF">ACFPCV_28350</name>
</gene>
<dbReference type="EMBL" id="JBHSIS010000020">
    <property type="protein sequence ID" value="MFC4857425.1"/>
    <property type="molecule type" value="Genomic_DNA"/>
</dbReference>
<feature type="compositionally biased region" description="Polar residues" evidence="2">
    <location>
        <begin position="61"/>
        <end position="76"/>
    </location>
</feature>
<feature type="region of interest" description="Disordered" evidence="2">
    <location>
        <begin position="60"/>
        <end position="105"/>
    </location>
</feature>
<keyword evidence="5" id="KW-0413">Isomerase</keyword>
<dbReference type="PROSITE" id="PS50072">
    <property type="entry name" value="CSA_PPIASE_2"/>
    <property type="match status" value="1"/>
</dbReference>
<evidence type="ECO:0000313" key="6">
    <source>
        <dbReference type="Proteomes" id="UP001595859"/>
    </source>
</evidence>
<organism evidence="5 6">
    <name type="scientific">Actinophytocola glycyrrhizae</name>
    <dbReference type="NCBI Taxonomy" id="2044873"/>
    <lineage>
        <taxon>Bacteria</taxon>
        <taxon>Bacillati</taxon>
        <taxon>Actinomycetota</taxon>
        <taxon>Actinomycetes</taxon>
        <taxon>Pseudonocardiales</taxon>
        <taxon>Pseudonocardiaceae</taxon>
    </lineage>
</organism>
<evidence type="ECO:0000256" key="1">
    <source>
        <dbReference type="ARBA" id="ARBA00002388"/>
    </source>
</evidence>
<evidence type="ECO:0000256" key="3">
    <source>
        <dbReference type="SAM" id="Phobius"/>
    </source>
</evidence>
<comment type="caution">
    <text evidence="5">The sequence shown here is derived from an EMBL/GenBank/DDBJ whole genome shotgun (WGS) entry which is preliminary data.</text>
</comment>
<dbReference type="RefSeq" id="WP_378059426.1">
    <property type="nucleotide sequence ID" value="NZ_JBHSIS010000020.1"/>
</dbReference>
<dbReference type="SUPFAM" id="SSF50891">
    <property type="entry name" value="Cyclophilin-like"/>
    <property type="match status" value="1"/>
</dbReference>
<keyword evidence="3" id="KW-0812">Transmembrane</keyword>
<name>A0ABV9SAQ6_9PSEU</name>
<dbReference type="EC" id="5.2.1.8" evidence="5"/>
<protein>
    <submittedName>
        <fullName evidence="5">Peptidylprolyl isomerase</fullName>
        <ecNumber evidence="5">5.2.1.8</ecNumber>
    </submittedName>
</protein>
<keyword evidence="3" id="KW-0472">Membrane</keyword>
<comment type="function">
    <text evidence="1">PPIases accelerate the folding of proteins. It catalyzes the cis-trans isomerization of proline imidic peptide bonds in oligopeptides.</text>
</comment>
<evidence type="ECO:0000313" key="5">
    <source>
        <dbReference type="EMBL" id="MFC4857425.1"/>
    </source>
</evidence>
<dbReference type="Proteomes" id="UP001595859">
    <property type="component" value="Unassembled WGS sequence"/>
</dbReference>
<keyword evidence="3" id="KW-1133">Transmembrane helix</keyword>
<dbReference type="GO" id="GO:0003755">
    <property type="term" value="F:peptidyl-prolyl cis-trans isomerase activity"/>
    <property type="evidence" value="ECO:0007669"/>
    <property type="project" value="UniProtKB-EC"/>
</dbReference>
<dbReference type="InterPro" id="IPR002130">
    <property type="entry name" value="Cyclophilin-type_PPIase_dom"/>
</dbReference>
<evidence type="ECO:0000259" key="4">
    <source>
        <dbReference type="PROSITE" id="PS50072"/>
    </source>
</evidence>
<reference evidence="6" key="1">
    <citation type="journal article" date="2019" name="Int. J. Syst. Evol. Microbiol.">
        <title>The Global Catalogue of Microorganisms (GCM) 10K type strain sequencing project: providing services to taxonomists for standard genome sequencing and annotation.</title>
        <authorList>
            <consortium name="The Broad Institute Genomics Platform"/>
            <consortium name="The Broad Institute Genome Sequencing Center for Infectious Disease"/>
            <person name="Wu L."/>
            <person name="Ma J."/>
        </authorList>
    </citation>
    <scope>NUCLEOTIDE SEQUENCE [LARGE SCALE GENOMIC DNA]</scope>
    <source>
        <strain evidence="6">ZS-22-S1</strain>
    </source>
</reference>
<dbReference type="Gene3D" id="2.40.100.10">
    <property type="entry name" value="Cyclophilin-like"/>
    <property type="match status" value="1"/>
</dbReference>
<dbReference type="Pfam" id="PF00160">
    <property type="entry name" value="Pro_isomerase"/>
    <property type="match status" value="1"/>
</dbReference>
<dbReference type="CDD" id="cd00317">
    <property type="entry name" value="cyclophilin"/>
    <property type="match status" value="1"/>
</dbReference>
<feature type="domain" description="PPIase cyclophilin-type" evidence="4">
    <location>
        <begin position="117"/>
        <end position="278"/>
    </location>
</feature>
<feature type="transmembrane region" description="Helical" evidence="3">
    <location>
        <begin position="31"/>
        <end position="52"/>
    </location>
</feature>
<evidence type="ECO:0000256" key="2">
    <source>
        <dbReference type="SAM" id="MobiDB-lite"/>
    </source>
</evidence>
<dbReference type="PANTHER" id="PTHR45625">
    <property type="entry name" value="PEPTIDYL-PROLYL CIS-TRANS ISOMERASE-RELATED"/>
    <property type="match status" value="1"/>
</dbReference>
<sequence length="279" mass="29193">MPSNEQRRQAAKRKLERQLARRAERAKRRRIWGVSITVMVVVAAVGLVYWLVNLGPEDSEAATNPTDTPPAENTTDGACGYKEAPDEQSEKNPGLPEDPAETPSTGTVEVLLKTNQGDIPLTLDRAKAPCTVQSIEHLVEKDFYDGITCHRLTSSEGLKVLQCGDPLGTGGGGPGYSIPDELPTDLEQGPAGPDGSPSVIYPRGALAMANAGPNTGGSQFFLVYGDSTLAANYTVFGSVDPAGLATIDKVAAGGITPGPNGEQDGTPKLPVTIETAAVQ</sequence>
<dbReference type="InterPro" id="IPR029000">
    <property type="entry name" value="Cyclophilin-like_dom_sf"/>
</dbReference>